<feature type="compositionally biased region" description="Acidic residues" evidence="1">
    <location>
        <begin position="782"/>
        <end position="858"/>
    </location>
</feature>
<dbReference type="RefSeq" id="WP_007154731.1">
    <property type="nucleotide sequence ID" value="NZ_ABCP01000030.1"/>
</dbReference>
<sequence length="1056" mass="113346">MKVRKLAVALALAGGLGSGVAQALGLGEIELQSYLNEPLDADISLRKSEGVDPGDVFVNIAPDSAYERVGIDRSYFLTKLDFRVTTARDGSLVVNVSSREPLREPYLNFLLEVTWPNGRLMREYAVLVDPPVYAEESGMREEVAAPATRQASEPARQQQARSTSQEPQRTTTQRARTLGPTGPSDTLWNIAESVRPDSSVSMQQVMLALQDLNPDAFIAGNINRLKRGEVLRVPDIEQIRSRSRAEANRQVAAQNSALSTPQRTVDATDTAVASGQSGGEQAGGDELRLLASEDSNTRDAEEGGSAGGDGDTAGGVDAGSAVAMEELESARRENDELSGRVDDLQNQVETLQRLLELKNTQLAEMQQAEGDSGQSADAPQTETMSEQAAQEETETSADGDAADMVAEDADVAGSMAADEDAAEPATTDMDETTAADAEEGADAAGMGDDADMTEGEVASDGMDAGTAPAEKVDQQEADVAAPASEQPANEVSTSPAEPEKGFPDNIISAITNNPMYQIALGGGLVVLLLLLLLLARRNANREKAFYDQLNSETDAETDTFDLTLDDEDGTDTPDSDPLAEADAYIAYGRMDQAAQSLETAISREPSRTDLRLKLLGVYADTQDRQSFEKQLGEVEALDDDQAIAEAHEMRARLEEAESMPSIDDLESQLRSDSFDTSPRDEDTAFNEPASDRNEPSLDDEAEDEFSSLETDFSDLDETDDVYAEDSEKEPGPDDLIEYDLSGIDASDDKEEASTDKSEDLADDAFDFSLEDESTEESKASGEDDDLSLDFAEDEQESSETTDESDEFDSLELDEDDLETAGADDSEGQELDVDSLEEGDLEENDLDSLDESFLDELDAELDKVAGEDESPADDEQSELDDLELDVSDEDLALMEEFADSGDSAGTDANTDQQKENSTPLDEELGLEDTLTGEEPADPEETIAGVEEVEDDLPELSDDDLAAAETAEEESGEPPVASDPASSKAASGADDIDESDLGDDDDFDFLTGTDEASTKLDLARAYVEMGDVDGARDILEEVALEGNEEQKAEAQDLLKNLS</sequence>
<feature type="signal peptide" evidence="2">
    <location>
        <begin position="1"/>
        <end position="23"/>
    </location>
</feature>
<evidence type="ECO:0000313" key="5">
    <source>
        <dbReference type="Proteomes" id="UP000005856"/>
    </source>
</evidence>
<accession>A6F397</accession>
<feature type="domain" description="FimV N-terminal" evidence="3">
    <location>
        <begin position="24"/>
        <end position="131"/>
    </location>
</feature>
<dbReference type="InterPro" id="IPR038440">
    <property type="entry name" value="FimV_C_sf"/>
</dbReference>
<proteinExistence type="predicted"/>
<dbReference type="InterPro" id="IPR057840">
    <property type="entry name" value="FimV_N"/>
</dbReference>
<feature type="compositionally biased region" description="Acidic residues" evidence="1">
    <location>
        <begin position="760"/>
        <end position="774"/>
    </location>
</feature>
<evidence type="ECO:0000256" key="2">
    <source>
        <dbReference type="SAM" id="SignalP"/>
    </source>
</evidence>
<feature type="compositionally biased region" description="Basic and acidic residues" evidence="1">
    <location>
        <begin position="667"/>
        <end position="682"/>
    </location>
</feature>
<feature type="compositionally biased region" description="Polar residues" evidence="1">
    <location>
        <begin position="486"/>
        <end position="495"/>
    </location>
</feature>
<feature type="compositionally biased region" description="Acidic residues" evidence="1">
    <location>
        <begin position="919"/>
        <end position="970"/>
    </location>
</feature>
<feature type="region of interest" description="Disordered" evidence="1">
    <location>
        <begin position="242"/>
        <end position="317"/>
    </location>
</feature>
<feature type="compositionally biased region" description="Acidic residues" evidence="1">
    <location>
        <begin position="417"/>
        <end position="441"/>
    </location>
</feature>
<protein>
    <submittedName>
        <fullName evidence="4">Protein containing tetratricopeptide repeats</fullName>
    </submittedName>
</protein>
<dbReference type="STRING" id="443152.MDG893_06555"/>
<feature type="chain" id="PRO_5002693880" evidence="2">
    <location>
        <begin position="24"/>
        <end position="1056"/>
    </location>
</feature>
<dbReference type="EMBL" id="ABCP01000030">
    <property type="protein sequence ID" value="EDM46744.1"/>
    <property type="molecule type" value="Genomic_DNA"/>
</dbReference>
<dbReference type="Proteomes" id="UP000005856">
    <property type="component" value="Unassembled WGS sequence"/>
</dbReference>
<dbReference type="InterPro" id="IPR011990">
    <property type="entry name" value="TPR-like_helical_dom_sf"/>
</dbReference>
<feature type="compositionally biased region" description="Polar residues" evidence="1">
    <location>
        <begin position="149"/>
        <end position="175"/>
    </location>
</feature>
<feature type="compositionally biased region" description="Polar residues" evidence="1">
    <location>
        <begin position="905"/>
        <end position="918"/>
    </location>
</feature>
<dbReference type="Pfam" id="PF25800">
    <property type="entry name" value="FimV_N"/>
    <property type="match status" value="1"/>
</dbReference>
<dbReference type="Gene3D" id="1.25.40.10">
    <property type="entry name" value="Tetratricopeptide repeat domain"/>
    <property type="match status" value="1"/>
</dbReference>
<dbReference type="NCBIfam" id="TIGR03504">
    <property type="entry name" value="FimV_Cterm"/>
    <property type="match status" value="1"/>
</dbReference>
<dbReference type="InterPro" id="IPR020011">
    <property type="entry name" value="FimV_C"/>
</dbReference>
<dbReference type="NCBIfam" id="TIGR03505">
    <property type="entry name" value="FimV_core"/>
    <property type="match status" value="1"/>
</dbReference>
<keyword evidence="5" id="KW-1185">Reference proteome</keyword>
<feature type="compositionally biased region" description="Gly residues" evidence="1">
    <location>
        <begin position="304"/>
        <end position="317"/>
    </location>
</feature>
<feature type="region of interest" description="Disordered" evidence="1">
    <location>
        <begin position="557"/>
        <end position="577"/>
    </location>
</feature>
<feature type="region of interest" description="Disordered" evidence="1">
    <location>
        <begin position="654"/>
        <end position="1009"/>
    </location>
</feature>
<feature type="compositionally biased region" description="Acidic residues" evidence="1">
    <location>
        <begin position="866"/>
        <end position="898"/>
    </location>
</feature>
<name>A6F397_9GAMM</name>
<reference evidence="4 5" key="1">
    <citation type="submission" date="2007-06" db="EMBL/GenBank/DDBJ databases">
        <authorList>
            <person name="Green D."/>
            <person name="Ferriera S."/>
            <person name="Johnson J."/>
            <person name="Kravitz S."/>
            <person name="Beeson K."/>
            <person name="Sutton G."/>
            <person name="Rogers Y.-H."/>
            <person name="Friedman R."/>
            <person name="Frazier M."/>
            <person name="Venter J.C."/>
        </authorList>
    </citation>
    <scope>NUCLEOTIDE SEQUENCE [LARGE SCALE GENOMIC DNA]</scope>
    <source>
        <strain evidence="4 5">DG893</strain>
    </source>
</reference>
<evidence type="ECO:0000313" key="4">
    <source>
        <dbReference type="EMBL" id="EDM46744.1"/>
    </source>
</evidence>
<evidence type="ECO:0000259" key="3">
    <source>
        <dbReference type="Pfam" id="PF25800"/>
    </source>
</evidence>
<dbReference type="OrthoDB" id="5298707at2"/>
<dbReference type="Gene3D" id="1.20.58.2200">
    <property type="match status" value="1"/>
</dbReference>
<evidence type="ECO:0000256" key="1">
    <source>
        <dbReference type="SAM" id="MobiDB-lite"/>
    </source>
</evidence>
<dbReference type="AlphaFoldDB" id="A6F397"/>
<organism evidence="4 5">
    <name type="scientific">Marinobacter algicola DG893</name>
    <dbReference type="NCBI Taxonomy" id="443152"/>
    <lineage>
        <taxon>Bacteria</taxon>
        <taxon>Pseudomonadati</taxon>
        <taxon>Pseudomonadota</taxon>
        <taxon>Gammaproteobacteria</taxon>
        <taxon>Pseudomonadales</taxon>
        <taxon>Marinobacteraceae</taxon>
        <taxon>Marinobacter</taxon>
    </lineage>
</organism>
<feature type="compositionally biased region" description="Acidic residues" evidence="1">
    <location>
        <begin position="389"/>
        <end position="410"/>
    </location>
</feature>
<keyword evidence="2" id="KW-0732">Signal</keyword>
<comment type="caution">
    <text evidence="4">The sequence shown here is derived from an EMBL/GenBank/DDBJ whole genome shotgun (WGS) entry which is preliminary data.</text>
</comment>
<dbReference type="eggNOG" id="COG3170">
    <property type="taxonomic scope" value="Bacteria"/>
</dbReference>
<feature type="region of interest" description="Disordered" evidence="1">
    <location>
        <begin position="138"/>
        <end position="188"/>
    </location>
</feature>
<feature type="compositionally biased region" description="Polar residues" evidence="1">
    <location>
        <begin position="251"/>
        <end position="267"/>
    </location>
</feature>
<feature type="region of interest" description="Disordered" evidence="1">
    <location>
        <begin position="362"/>
        <end position="500"/>
    </location>
</feature>
<feature type="compositionally biased region" description="Acidic residues" evidence="1">
    <location>
        <begin position="988"/>
        <end position="1002"/>
    </location>
</feature>
<feature type="compositionally biased region" description="Acidic residues" evidence="1">
    <location>
        <begin position="696"/>
        <end position="737"/>
    </location>
</feature>
<gene>
    <name evidence="4" type="ORF">MDG893_06555</name>
</gene>
<dbReference type="InterPro" id="IPR020012">
    <property type="entry name" value="LysM_FimV"/>
</dbReference>